<dbReference type="InterPro" id="IPR046591">
    <property type="entry name" value="DUF6649"/>
</dbReference>
<accession>A0A6A6H8S0</accession>
<feature type="compositionally biased region" description="Acidic residues" evidence="1">
    <location>
        <begin position="193"/>
        <end position="204"/>
    </location>
</feature>
<feature type="compositionally biased region" description="Polar residues" evidence="1">
    <location>
        <begin position="161"/>
        <end position="172"/>
    </location>
</feature>
<protein>
    <submittedName>
        <fullName evidence="2">Uncharacterized protein</fullName>
    </submittedName>
</protein>
<dbReference type="EMBL" id="ML991798">
    <property type="protein sequence ID" value="KAF2234486.1"/>
    <property type="molecule type" value="Genomic_DNA"/>
</dbReference>
<proteinExistence type="predicted"/>
<evidence type="ECO:0000313" key="2">
    <source>
        <dbReference type="EMBL" id="KAF2234486.1"/>
    </source>
</evidence>
<dbReference type="AlphaFoldDB" id="A0A6A6H8S0"/>
<name>A0A6A6H8S0_VIRVR</name>
<gene>
    <name evidence="2" type="ORF">EV356DRAFT_532795</name>
</gene>
<reference evidence="2" key="1">
    <citation type="journal article" date="2020" name="Stud. Mycol.">
        <title>101 Dothideomycetes genomes: a test case for predicting lifestyles and emergence of pathogens.</title>
        <authorList>
            <person name="Haridas S."/>
            <person name="Albert R."/>
            <person name="Binder M."/>
            <person name="Bloem J."/>
            <person name="Labutti K."/>
            <person name="Salamov A."/>
            <person name="Andreopoulos B."/>
            <person name="Baker S."/>
            <person name="Barry K."/>
            <person name="Bills G."/>
            <person name="Bluhm B."/>
            <person name="Cannon C."/>
            <person name="Castanera R."/>
            <person name="Culley D."/>
            <person name="Daum C."/>
            <person name="Ezra D."/>
            <person name="Gonzalez J."/>
            <person name="Henrissat B."/>
            <person name="Kuo A."/>
            <person name="Liang C."/>
            <person name="Lipzen A."/>
            <person name="Lutzoni F."/>
            <person name="Magnuson J."/>
            <person name="Mondo S."/>
            <person name="Nolan M."/>
            <person name="Ohm R."/>
            <person name="Pangilinan J."/>
            <person name="Park H.-J."/>
            <person name="Ramirez L."/>
            <person name="Alfaro M."/>
            <person name="Sun H."/>
            <person name="Tritt A."/>
            <person name="Yoshinaga Y."/>
            <person name="Zwiers L.-H."/>
            <person name="Turgeon B."/>
            <person name="Goodwin S."/>
            <person name="Spatafora J."/>
            <person name="Crous P."/>
            <person name="Grigoriev I."/>
        </authorList>
    </citation>
    <scope>NUCLEOTIDE SEQUENCE</scope>
    <source>
        <strain evidence="2">Tuck. ex Michener</strain>
    </source>
</reference>
<keyword evidence="3" id="KW-1185">Reference proteome</keyword>
<organism evidence="2 3">
    <name type="scientific">Viridothelium virens</name>
    <name type="common">Speckled blister lichen</name>
    <name type="synonym">Trypethelium virens</name>
    <dbReference type="NCBI Taxonomy" id="1048519"/>
    <lineage>
        <taxon>Eukaryota</taxon>
        <taxon>Fungi</taxon>
        <taxon>Dikarya</taxon>
        <taxon>Ascomycota</taxon>
        <taxon>Pezizomycotina</taxon>
        <taxon>Dothideomycetes</taxon>
        <taxon>Dothideomycetes incertae sedis</taxon>
        <taxon>Trypetheliales</taxon>
        <taxon>Trypetheliaceae</taxon>
        <taxon>Viridothelium</taxon>
    </lineage>
</organism>
<feature type="compositionally biased region" description="Basic and acidic residues" evidence="1">
    <location>
        <begin position="15"/>
        <end position="24"/>
    </location>
</feature>
<dbReference type="Proteomes" id="UP000800092">
    <property type="component" value="Unassembled WGS sequence"/>
</dbReference>
<feature type="region of interest" description="Disordered" evidence="1">
    <location>
        <begin position="154"/>
        <end position="204"/>
    </location>
</feature>
<dbReference type="Pfam" id="PF20354">
    <property type="entry name" value="DUF6649"/>
    <property type="match status" value="1"/>
</dbReference>
<dbReference type="OrthoDB" id="5345504at2759"/>
<sequence length="204" mass="22778">MPSCTEVSSPHGVKRPGDDSLDSEQRLAKRFNLLNLDREGKLYIPISAKQPAKSPQSSQTPNEFMQLDDTKDKIYIYDLDAELAESEQSEPDKERLVFIPDIERHLTKVPKHILTGQEEEVKKDNQLVLYQVPAALSVPEDKDSVRKAVIEARARARQKQENSYQGPASNNVPGMEQKAQPIFTGAHVPSGIVDEDDGDIMDIG</sequence>
<feature type="region of interest" description="Disordered" evidence="1">
    <location>
        <begin position="1"/>
        <end position="24"/>
    </location>
</feature>
<evidence type="ECO:0000256" key="1">
    <source>
        <dbReference type="SAM" id="MobiDB-lite"/>
    </source>
</evidence>
<evidence type="ECO:0000313" key="3">
    <source>
        <dbReference type="Proteomes" id="UP000800092"/>
    </source>
</evidence>